<dbReference type="InterPro" id="IPR036568">
    <property type="entry name" value="GGCT-like_sf"/>
</dbReference>
<dbReference type="OrthoDB" id="1933483at2759"/>
<reference evidence="6" key="1">
    <citation type="submission" date="2022-01" db="EMBL/GenBank/DDBJ databases">
        <authorList>
            <person name="King R."/>
        </authorList>
    </citation>
    <scope>NUCLEOTIDE SEQUENCE</scope>
</reference>
<proteinExistence type="inferred from homology"/>
<evidence type="ECO:0000256" key="3">
    <source>
        <dbReference type="ARBA" id="ARBA00023239"/>
    </source>
</evidence>
<feature type="region of interest" description="Disordered" evidence="5">
    <location>
        <begin position="1"/>
        <end position="20"/>
    </location>
</feature>
<gene>
    <name evidence="6" type="ORF">CHIRRI_LOCUS10759</name>
</gene>
<organism evidence="6 7">
    <name type="scientific">Chironomus riparius</name>
    <dbReference type="NCBI Taxonomy" id="315576"/>
    <lineage>
        <taxon>Eukaryota</taxon>
        <taxon>Metazoa</taxon>
        <taxon>Ecdysozoa</taxon>
        <taxon>Arthropoda</taxon>
        <taxon>Hexapoda</taxon>
        <taxon>Insecta</taxon>
        <taxon>Pterygota</taxon>
        <taxon>Neoptera</taxon>
        <taxon>Endopterygota</taxon>
        <taxon>Diptera</taxon>
        <taxon>Nematocera</taxon>
        <taxon>Chironomoidea</taxon>
        <taxon>Chironomidae</taxon>
        <taxon>Chironominae</taxon>
        <taxon>Chironomus</taxon>
    </lineage>
</organism>
<dbReference type="InterPro" id="IPR013024">
    <property type="entry name" value="GGCT-like"/>
</dbReference>
<evidence type="ECO:0000256" key="2">
    <source>
        <dbReference type="ARBA" id="ARBA00012344"/>
    </source>
</evidence>
<dbReference type="GO" id="GO:0006751">
    <property type="term" value="P:glutathione catabolic process"/>
    <property type="evidence" value="ECO:0007669"/>
    <property type="project" value="InterPro"/>
</dbReference>
<keyword evidence="7" id="KW-1185">Reference proteome</keyword>
<sequence length="251" mass="28900">MDTVHNIFRDNSDSSENSKSSNSVYIFGYGSLIWNPGFEYAECLTGYVRGYSRKFWQGNVTHRGTVENPGRVVTLVEDKKSLTWGCAYKVTGDYALEYLEQRECTLGGYEIKYTKFYPRVASEFSGISGEAFPVVLYIATPLNSYWLGDDKPDVIAKQIVDASGNSGHNIEYLMRLAIFMREEISHADDEHLFTLEKLVKEEVIKRRICIYSVMGQQPDRIQRDHHETFYRNVTFAHSSRVPEKKLRCLNI</sequence>
<comment type="catalytic activity">
    <reaction evidence="4">
        <text>glutathione = L-cysteinylglycine + 5-oxo-L-proline</text>
        <dbReference type="Rhea" id="RHEA:47724"/>
        <dbReference type="ChEBI" id="CHEBI:57925"/>
        <dbReference type="ChEBI" id="CHEBI:58402"/>
        <dbReference type="ChEBI" id="CHEBI:61694"/>
        <dbReference type="EC" id="4.3.2.7"/>
    </reaction>
</comment>
<comment type="similarity">
    <text evidence="1">Belongs to the gamma-glutamylcyclotransferase family. ChaC subfamily.</text>
</comment>
<keyword evidence="3" id="KW-0456">Lyase</keyword>
<protein>
    <recommendedName>
        <fullName evidence="2">glutathione-specific gamma-glutamylcyclotransferase</fullName>
        <ecNumber evidence="2">4.3.2.7</ecNumber>
    </recommendedName>
</protein>
<dbReference type="GO" id="GO:0061928">
    <property type="term" value="F:glutathione specific gamma-glutamylcyclotransferase activity"/>
    <property type="evidence" value="ECO:0007669"/>
    <property type="project" value="UniProtKB-EC"/>
</dbReference>
<name>A0A9N9S101_9DIPT</name>
<dbReference type="EMBL" id="OU895879">
    <property type="protein sequence ID" value="CAG9807913.1"/>
    <property type="molecule type" value="Genomic_DNA"/>
</dbReference>
<accession>A0A9N9S101</accession>
<dbReference type="SUPFAM" id="SSF110857">
    <property type="entry name" value="Gamma-glutamyl cyclotransferase-like"/>
    <property type="match status" value="1"/>
</dbReference>
<dbReference type="Pfam" id="PF04752">
    <property type="entry name" value="ChaC"/>
    <property type="match status" value="1"/>
</dbReference>
<dbReference type="AlphaFoldDB" id="A0A9N9S101"/>
<evidence type="ECO:0000313" key="7">
    <source>
        <dbReference type="Proteomes" id="UP001153620"/>
    </source>
</evidence>
<evidence type="ECO:0000256" key="5">
    <source>
        <dbReference type="SAM" id="MobiDB-lite"/>
    </source>
</evidence>
<evidence type="ECO:0000313" key="6">
    <source>
        <dbReference type="EMBL" id="CAG9807913.1"/>
    </source>
</evidence>
<reference evidence="6" key="2">
    <citation type="submission" date="2022-10" db="EMBL/GenBank/DDBJ databases">
        <authorList>
            <consortium name="ENA_rothamsted_submissions"/>
            <consortium name="culmorum"/>
            <person name="King R."/>
        </authorList>
    </citation>
    <scope>NUCLEOTIDE SEQUENCE</scope>
</reference>
<dbReference type="CDD" id="cd06661">
    <property type="entry name" value="GGCT_like"/>
    <property type="match status" value="1"/>
</dbReference>
<dbReference type="InterPro" id="IPR006840">
    <property type="entry name" value="ChaC"/>
</dbReference>
<dbReference type="PANTHER" id="PTHR12192">
    <property type="entry name" value="CATION TRANSPORT PROTEIN CHAC-RELATED"/>
    <property type="match status" value="1"/>
</dbReference>
<dbReference type="Proteomes" id="UP001153620">
    <property type="component" value="Chromosome 3"/>
</dbReference>
<dbReference type="Gene3D" id="3.10.490.10">
    <property type="entry name" value="Gamma-glutamyl cyclotransferase-like"/>
    <property type="match status" value="1"/>
</dbReference>
<evidence type="ECO:0000256" key="1">
    <source>
        <dbReference type="ARBA" id="ARBA00009662"/>
    </source>
</evidence>
<dbReference type="EC" id="4.3.2.7" evidence="2"/>
<dbReference type="GO" id="GO:0005737">
    <property type="term" value="C:cytoplasm"/>
    <property type="evidence" value="ECO:0007669"/>
    <property type="project" value="TreeGrafter"/>
</dbReference>
<evidence type="ECO:0000256" key="4">
    <source>
        <dbReference type="ARBA" id="ARBA00048073"/>
    </source>
</evidence>
<dbReference type="PANTHER" id="PTHR12192:SF26">
    <property type="entry name" value="GLUTATHIONE-SPECIFIC GAMMA-GLUTAMYLCYCLOTRANSFERASE 1"/>
    <property type="match status" value="1"/>
</dbReference>